<dbReference type="AlphaFoldDB" id="U5BJG1"/>
<reference evidence="1 2" key="1">
    <citation type="journal article" date="2013" name="Genome Announc.">
        <title>Draft Genome Sequence of the Psychrophilic and Alkaliphilic Rhodonellum psychrophilum Strain GCM71T.</title>
        <authorList>
            <person name="Hauptmann A.L."/>
            <person name="Glaring M.A."/>
            <person name="Hallin P.F."/>
            <person name="Prieme A."/>
            <person name="Stougaard P."/>
        </authorList>
    </citation>
    <scope>NUCLEOTIDE SEQUENCE [LARGE SCALE GENOMIC DNA]</scope>
    <source>
        <strain evidence="1 2">GCM71</strain>
    </source>
</reference>
<evidence type="ECO:0000313" key="1">
    <source>
        <dbReference type="EMBL" id="ERM80570.1"/>
    </source>
</evidence>
<proteinExistence type="predicted"/>
<comment type="caution">
    <text evidence="1">The sequence shown here is derived from an EMBL/GenBank/DDBJ whole genome shotgun (WGS) entry which is preliminary data.</text>
</comment>
<sequence length="33" mass="3650">MGLILKENQSIGIIIPDTKRVKSKIISIKLNVS</sequence>
<protein>
    <submittedName>
        <fullName evidence="1">Uncharacterized protein</fullName>
    </submittedName>
</protein>
<name>U5BJG1_9BACT</name>
<evidence type="ECO:0000313" key="2">
    <source>
        <dbReference type="Proteomes" id="UP000016843"/>
    </source>
</evidence>
<gene>
    <name evidence="1" type="ORF">P872_13160</name>
</gene>
<organism evidence="1 2">
    <name type="scientific">Rhodonellum psychrophilum GCM71 = DSM 17998</name>
    <dbReference type="NCBI Taxonomy" id="1123057"/>
    <lineage>
        <taxon>Bacteria</taxon>
        <taxon>Pseudomonadati</taxon>
        <taxon>Bacteroidota</taxon>
        <taxon>Cytophagia</taxon>
        <taxon>Cytophagales</taxon>
        <taxon>Cytophagaceae</taxon>
        <taxon>Rhodonellum</taxon>
    </lineage>
</organism>
<accession>U5BJG1</accession>
<dbReference type="Proteomes" id="UP000016843">
    <property type="component" value="Unassembled WGS sequence"/>
</dbReference>
<keyword evidence="2" id="KW-1185">Reference proteome</keyword>
<dbReference type="EMBL" id="AWXR01000090">
    <property type="protein sequence ID" value="ERM80570.1"/>
    <property type="molecule type" value="Genomic_DNA"/>
</dbReference>